<dbReference type="PANTHER" id="PTHR43358">
    <property type="entry name" value="ALPHA/BETA-HYDROLASE"/>
    <property type="match status" value="1"/>
</dbReference>
<keyword evidence="2" id="KW-0378">Hydrolase</keyword>
<gene>
    <name evidence="2" type="ORF">EDD26_2518</name>
</gene>
<dbReference type="SUPFAM" id="SSF53474">
    <property type="entry name" value="alpha/beta-Hydrolases"/>
    <property type="match status" value="1"/>
</dbReference>
<organism evidence="2 3">
    <name type="scientific">Agrococcus jenensis</name>
    <dbReference type="NCBI Taxonomy" id="46353"/>
    <lineage>
        <taxon>Bacteria</taxon>
        <taxon>Bacillati</taxon>
        <taxon>Actinomycetota</taxon>
        <taxon>Actinomycetes</taxon>
        <taxon>Micrococcales</taxon>
        <taxon>Microbacteriaceae</taxon>
        <taxon>Agrococcus</taxon>
    </lineage>
</organism>
<accession>A0A3N2AVW1</accession>
<dbReference type="OrthoDB" id="8111537at2"/>
<name>A0A3N2AVW1_9MICO</name>
<evidence type="ECO:0000313" key="2">
    <source>
        <dbReference type="EMBL" id="ROR67115.1"/>
    </source>
</evidence>
<feature type="domain" description="AB hydrolase-1" evidence="1">
    <location>
        <begin position="177"/>
        <end position="383"/>
    </location>
</feature>
<dbReference type="Pfam" id="PF12697">
    <property type="entry name" value="Abhydrolase_6"/>
    <property type="match status" value="1"/>
</dbReference>
<dbReference type="RefSeq" id="WP_123698019.1">
    <property type="nucleotide sequence ID" value="NZ_RKHJ01000001.1"/>
</dbReference>
<dbReference type="InterPro" id="IPR052920">
    <property type="entry name" value="DNA-binding_regulatory"/>
</dbReference>
<keyword evidence="2" id="KW-0645">Protease</keyword>
<keyword evidence="2" id="KW-0031">Aminopeptidase</keyword>
<protein>
    <submittedName>
        <fullName evidence="2">Serine aminopeptidase S33 family</fullName>
    </submittedName>
</protein>
<dbReference type="AlphaFoldDB" id="A0A3N2AVW1"/>
<dbReference type="Proteomes" id="UP000275456">
    <property type="component" value="Unassembled WGS sequence"/>
</dbReference>
<evidence type="ECO:0000313" key="3">
    <source>
        <dbReference type="Proteomes" id="UP000275456"/>
    </source>
</evidence>
<keyword evidence="3" id="KW-1185">Reference proteome</keyword>
<comment type="caution">
    <text evidence="2">The sequence shown here is derived from an EMBL/GenBank/DDBJ whole genome shotgun (WGS) entry which is preliminary data.</text>
</comment>
<reference evidence="2 3" key="1">
    <citation type="submission" date="2018-11" db="EMBL/GenBank/DDBJ databases">
        <title>Sequencing the genomes of 1000 actinobacteria strains.</title>
        <authorList>
            <person name="Klenk H.-P."/>
        </authorList>
    </citation>
    <scope>NUCLEOTIDE SEQUENCE [LARGE SCALE GENOMIC DNA]</scope>
    <source>
        <strain evidence="2 3">DSM 9580</strain>
    </source>
</reference>
<dbReference type="InterPro" id="IPR029058">
    <property type="entry name" value="AB_hydrolase_fold"/>
</dbReference>
<sequence length="403" mass="43819">MTTRARRAATAPAPAARRATRASRRAGAIALAGAGVLVAGAGLAITGASAVLASMLVTPPRTQPDDIRILGVDARGVRLGRTPDTGLPGTYALWVGERHAVLGPVVAEDADSVTRAIDEPARELLAGATSARWSGYVLHLPQEVTDDVERVDVPTELGLAPAWIMGDQEAHTWCIQVHGRGVTRRETIRAVPAFLERGIPCMAVSYRNDTEAPPSRDGKFRLGLDEWRDVDDAIGFAVARGARHIVLMGWSMGGQIALQVARRSRHRRRIVAIVLDSPVVRWQPTLRLQVALVRKPAWLVDTAIGLLESPAALLSGSRSLDFDELDNVLHADALTQPILLLHSADDGFVPPDASRALAEARPDIVDYREWRTARHTKLWNLDRARYLRELGGWLDERGIAAFD</sequence>
<dbReference type="PANTHER" id="PTHR43358:SF4">
    <property type="entry name" value="ALPHA_BETA HYDROLASE FOLD-1 DOMAIN-CONTAINING PROTEIN"/>
    <property type="match status" value="1"/>
</dbReference>
<dbReference type="GO" id="GO:0004177">
    <property type="term" value="F:aminopeptidase activity"/>
    <property type="evidence" value="ECO:0007669"/>
    <property type="project" value="UniProtKB-KW"/>
</dbReference>
<dbReference type="InterPro" id="IPR000073">
    <property type="entry name" value="AB_hydrolase_1"/>
</dbReference>
<proteinExistence type="predicted"/>
<dbReference type="EMBL" id="RKHJ01000001">
    <property type="protein sequence ID" value="ROR67115.1"/>
    <property type="molecule type" value="Genomic_DNA"/>
</dbReference>
<dbReference type="Gene3D" id="3.40.50.1820">
    <property type="entry name" value="alpha/beta hydrolase"/>
    <property type="match status" value="1"/>
</dbReference>
<evidence type="ECO:0000259" key="1">
    <source>
        <dbReference type="Pfam" id="PF12697"/>
    </source>
</evidence>